<accession>A0A6J1BCT1</accession>
<protein>
    <submittedName>
        <fullName evidence="2">F-box protein At2g39490-like</fullName>
    </submittedName>
</protein>
<evidence type="ECO:0000313" key="2">
    <source>
        <dbReference type="RefSeq" id="XP_021296179.1"/>
    </source>
</evidence>
<organism evidence="1 2">
    <name type="scientific">Herrania umbratica</name>
    <dbReference type="NCBI Taxonomy" id="108875"/>
    <lineage>
        <taxon>Eukaryota</taxon>
        <taxon>Viridiplantae</taxon>
        <taxon>Streptophyta</taxon>
        <taxon>Embryophyta</taxon>
        <taxon>Tracheophyta</taxon>
        <taxon>Spermatophyta</taxon>
        <taxon>Magnoliopsida</taxon>
        <taxon>eudicotyledons</taxon>
        <taxon>Gunneridae</taxon>
        <taxon>Pentapetalae</taxon>
        <taxon>rosids</taxon>
        <taxon>malvids</taxon>
        <taxon>Malvales</taxon>
        <taxon>Malvaceae</taxon>
        <taxon>Byttnerioideae</taxon>
        <taxon>Herrania</taxon>
    </lineage>
</organism>
<dbReference type="OrthoDB" id="584579at2759"/>
<name>A0A6J1BCT1_9ROSI</name>
<dbReference type="AlphaFoldDB" id="A0A6J1BCT1"/>
<sequence>MLDFRLHLENAMLDFRRGRRHNCIDRPVLKSMLQSIQSVKSLTLCRWIFEELIWEILPYLCADYYFYNLKELWWIDYSAESDNANALLLVSKTLSLLGKTLCDY</sequence>
<keyword evidence="1" id="KW-1185">Reference proteome</keyword>
<proteinExistence type="predicted"/>
<dbReference type="RefSeq" id="XP_021296179.1">
    <property type="nucleotide sequence ID" value="XM_021440504.1"/>
</dbReference>
<gene>
    <name evidence="2" type="primary">LOC110425591</name>
</gene>
<dbReference type="GeneID" id="110425591"/>
<dbReference type="Proteomes" id="UP000504621">
    <property type="component" value="Unplaced"/>
</dbReference>
<reference evidence="2" key="1">
    <citation type="submission" date="2025-08" db="UniProtKB">
        <authorList>
            <consortium name="RefSeq"/>
        </authorList>
    </citation>
    <scope>IDENTIFICATION</scope>
    <source>
        <tissue evidence="2">Leaf</tissue>
    </source>
</reference>
<evidence type="ECO:0000313" key="1">
    <source>
        <dbReference type="Proteomes" id="UP000504621"/>
    </source>
</evidence>